<keyword evidence="3" id="KW-1185">Reference proteome</keyword>
<dbReference type="Pfam" id="PF22723">
    <property type="entry name" value="NA-iREase2"/>
    <property type="match status" value="1"/>
</dbReference>
<gene>
    <name evidence="2" type="ORF">SAMN05660284_02004</name>
</gene>
<dbReference type="InterPro" id="IPR055007">
    <property type="entry name" value="NA-iREase2_dom"/>
</dbReference>
<evidence type="ECO:0000313" key="3">
    <source>
        <dbReference type="Proteomes" id="UP000242869"/>
    </source>
</evidence>
<dbReference type="Gene3D" id="3.40.50.300">
    <property type="entry name" value="P-loop containing nucleotide triphosphate hydrolases"/>
    <property type="match status" value="1"/>
</dbReference>
<organism evidence="2 3">
    <name type="scientific">Formivibrio citricus</name>
    <dbReference type="NCBI Taxonomy" id="83765"/>
    <lineage>
        <taxon>Bacteria</taxon>
        <taxon>Pseudomonadati</taxon>
        <taxon>Pseudomonadota</taxon>
        <taxon>Betaproteobacteria</taxon>
        <taxon>Neisseriales</taxon>
        <taxon>Chitinibacteraceae</taxon>
        <taxon>Formivibrio</taxon>
    </lineage>
</organism>
<dbReference type="InterPro" id="IPR027417">
    <property type="entry name" value="P-loop_NTPase"/>
</dbReference>
<proteinExistence type="predicted"/>
<dbReference type="RefSeq" id="WP_091195489.1">
    <property type="nucleotide sequence ID" value="NZ_FOVE01000014.1"/>
</dbReference>
<sequence>MDNQLKRELEEIYRRYGFETAKVYEPENVIVFTLKTGYFDNADIVPLSESANTKKPFDDFSATGYACTVRSFLSPKQTETELFKGFFSVASILDRLDKDYKQFTNNIVKPFADDARYEYINAPYSVNGKDGSKSPAAEVVARLNAARPILFLIEAAAGFGKTCTAYEIVHQLIQEKNYLPLFSELSRNRKAPIFRYVLLDEIDRKFPTLSSRLVQSEMINGRVVTILDGFDELLRKTDEDDDFENQEPMLETIGQFLTGNAKIVLTTRRTVLFEGDAFHSWAATHSDEFELIRIRIGEPSLIDWLPENRLKAIQATSLDIKNSLTNPVLLSYLRCIPDDKFDAVIESPQGLVERYFNFLLERERLRQDLQMSVDTQKSILTSIAADMISGGYTSEQRDYIVDLILKNCIQEIEEALVLYPSSERPDKEFIANKIASHALLDRSSKEENKIGFINEFVLGYFVAANIINDDDWLNDDVRFLEPAVVSYRPRTIFERKELLERIRQSLEFTAISYKTDFTARLIGAVDFPLQSDEAEGLEFDAVKFGLETIESFQFNDCTFRSCEFALDKLSGVTFLNCKFYGDNVATGKPAGSIYILGEVGDSEFLKKVIENIDEIDSSVLPTHALLLERHVLEKFWPVGREKLMHKHRPISGICNGYGGFRPDEIYNAIHQLKKRGVLLQPHSAAFVELNFDRLPEIRHILGRAQ</sequence>
<name>A0A1I5AVE0_9NEIS</name>
<dbReference type="AlphaFoldDB" id="A0A1I5AVE0"/>
<dbReference type="Proteomes" id="UP000242869">
    <property type="component" value="Unassembled WGS sequence"/>
</dbReference>
<evidence type="ECO:0000259" key="1">
    <source>
        <dbReference type="Pfam" id="PF22723"/>
    </source>
</evidence>
<reference evidence="3" key="1">
    <citation type="submission" date="2016-10" db="EMBL/GenBank/DDBJ databases">
        <authorList>
            <person name="Varghese N."/>
            <person name="Submissions S."/>
        </authorList>
    </citation>
    <scope>NUCLEOTIDE SEQUENCE [LARGE SCALE GENOMIC DNA]</scope>
    <source>
        <strain evidence="3">DSM 6150</strain>
    </source>
</reference>
<feature type="domain" description="NACHT-associated inactive Restriction Endonuclease 2" evidence="1">
    <location>
        <begin position="8"/>
        <end position="127"/>
    </location>
</feature>
<protein>
    <recommendedName>
        <fullName evidence="1">NACHT-associated inactive Restriction Endonuclease 2 domain-containing protein</fullName>
    </recommendedName>
</protein>
<dbReference type="EMBL" id="FOVE01000014">
    <property type="protein sequence ID" value="SFN66362.1"/>
    <property type="molecule type" value="Genomic_DNA"/>
</dbReference>
<accession>A0A1I5AVE0</accession>
<dbReference type="OrthoDB" id="8850750at2"/>
<evidence type="ECO:0000313" key="2">
    <source>
        <dbReference type="EMBL" id="SFN66362.1"/>
    </source>
</evidence>